<sequence length="125" mass="15171">METEILGDHQEYVEEKFDEVLMRYNRFGKDIYNLIKKELPQVFKYLKYYKATKSTEKYVFGAQLEDSYAIYNDGNILFSIQLEPDCEVICLNNWKTQIEIGDWDNNDYYKQSIEFIRTEFLHENF</sequence>
<dbReference type="RefSeq" id="WP_065451861.1">
    <property type="nucleotide sequence ID" value="NZ_LVEN01000046.1"/>
</dbReference>
<dbReference type="EMBL" id="LVEN01000046">
    <property type="protein sequence ID" value="OCB69592.1"/>
    <property type="molecule type" value="Genomic_DNA"/>
</dbReference>
<gene>
    <name evidence="1" type="ORF">FLP_23225</name>
</gene>
<protein>
    <submittedName>
        <fullName evidence="1">Uncharacterized protein</fullName>
    </submittedName>
</protein>
<keyword evidence="2" id="KW-1185">Reference proteome</keyword>
<accession>A0ABX2XCU2</accession>
<proteinExistence type="predicted"/>
<evidence type="ECO:0000313" key="2">
    <source>
        <dbReference type="Proteomes" id="UP000093343"/>
    </source>
</evidence>
<reference evidence="2" key="1">
    <citation type="submission" date="2016-03" db="EMBL/GenBank/DDBJ databases">
        <title>Draft genome sequence of Paenibacillus glacialis DSM 22343.</title>
        <authorList>
            <person name="Shin S.-K."/>
            <person name="Yi H."/>
        </authorList>
    </citation>
    <scope>NUCLEOTIDE SEQUENCE [LARGE SCALE GENOMIC DNA]</scope>
    <source>
        <strain evidence="2">CCUG 60099</strain>
    </source>
</reference>
<name>A0ABX2XCU2_9FLAO</name>
<evidence type="ECO:0000313" key="1">
    <source>
        <dbReference type="EMBL" id="OCB69592.1"/>
    </source>
</evidence>
<organism evidence="1 2">
    <name type="scientific">Flavobacterium piscis</name>
    <dbReference type="NCBI Taxonomy" id="1114874"/>
    <lineage>
        <taxon>Bacteria</taxon>
        <taxon>Pseudomonadati</taxon>
        <taxon>Bacteroidota</taxon>
        <taxon>Flavobacteriia</taxon>
        <taxon>Flavobacteriales</taxon>
        <taxon>Flavobacteriaceae</taxon>
        <taxon>Flavobacterium</taxon>
    </lineage>
</organism>
<dbReference type="Proteomes" id="UP000093343">
    <property type="component" value="Unassembled WGS sequence"/>
</dbReference>
<comment type="caution">
    <text evidence="1">The sequence shown here is derived from an EMBL/GenBank/DDBJ whole genome shotgun (WGS) entry which is preliminary data.</text>
</comment>